<feature type="transmembrane region" description="Helical" evidence="1">
    <location>
        <begin position="336"/>
        <end position="358"/>
    </location>
</feature>
<evidence type="ECO:0000313" key="2">
    <source>
        <dbReference type="EMBL" id="MBB2495719.1"/>
    </source>
</evidence>
<keyword evidence="1" id="KW-0472">Membrane</keyword>
<evidence type="ECO:0000256" key="1">
    <source>
        <dbReference type="SAM" id="Phobius"/>
    </source>
</evidence>
<accession>A0A7W4QAJ7</accession>
<protein>
    <submittedName>
        <fullName evidence="2">PhnD/SsuA/transferrin family substrate-binding protein</fullName>
    </submittedName>
</protein>
<comment type="caution">
    <text evidence="2">The sequence shown here is derived from an EMBL/GenBank/DDBJ whole genome shotgun (WGS) entry which is preliminary data.</text>
</comment>
<dbReference type="PANTHER" id="PTHR42941">
    <property type="entry name" value="SLL1037 PROTEIN"/>
    <property type="match status" value="1"/>
</dbReference>
<sequence length="447" mass="49712">MRRILRDLKIMLLTNLWIVPVLAALVGALFYFAAPPPPMHARMATGAVGGGYHAFGERLRAELEQQGFTLELVQSQGSQDNLAKLKSGEVELALVQSGQELTLADKEREALNGLGVMYREPLWLFTSKKVKFQRLADLLKLRLAVGGADSGTQAVTAALFAANRIDAAHYPKQWQQLGGSRAADALLAGELDAAFFVGPAENPLIQRLAAEPTLRLVSLRRTAAYLARLPYLSQLEVGEGMLDMAQNTPEQDIVTLGPVATLVSGESFHPSLTPLILEAAKTVLKNGSLLDLAGSYPAPPPLSLHTLDEADYYYKKGLPILQRYLPFRIASLADRYIILAIPLLVLLFPLFKAIGPIYQWRIRARIYRWYKHLREIDQLLYKGKLNGDIEAEISRLEKLEDELARVEVPLSYSSELYELHMHLRYMIERLQAYQRRTTAGASIPASS</sequence>
<dbReference type="EMBL" id="JACJUD010000003">
    <property type="protein sequence ID" value="MBB2495719.1"/>
    <property type="molecule type" value="Genomic_DNA"/>
</dbReference>
<keyword evidence="1" id="KW-1133">Transmembrane helix</keyword>
<dbReference type="RefSeq" id="WP_183089243.1">
    <property type="nucleotide sequence ID" value="NZ_JACJUD010000003.1"/>
</dbReference>
<dbReference type="SUPFAM" id="SSF53850">
    <property type="entry name" value="Periplasmic binding protein-like II"/>
    <property type="match status" value="1"/>
</dbReference>
<reference evidence="2 3" key="1">
    <citation type="submission" date="2020-08" db="EMBL/GenBank/DDBJ databases">
        <authorList>
            <person name="Kim C.M."/>
        </authorList>
    </citation>
    <scope>NUCLEOTIDE SEQUENCE [LARGE SCALE GENOMIC DNA]</scope>
    <source>
        <strain evidence="2 3">UL070</strain>
    </source>
</reference>
<dbReference type="Pfam" id="PF16868">
    <property type="entry name" value="NMT1_3"/>
    <property type="match status" value="1"/>
</dbReference>
<keyword evidence="1" id="KW-0812">Transmembrane</keyword>
<keyword evidence="3" id="KW-1185">Reference proteome</keyword>
<organism evidence="2 3">
    <name type="scientific">Aquipseudomonas ullengensis</name>
    <dbReference type="NCBI Taxonomy" id="2759166"/>
    <lineage>
        <taxon>Bacteria</taxon>
        <taxon>Pseudomonadati</taxon>
        <taxon>Pseudomonadota</taxon>
        <taxon>Gammaproteobacteria</taxon>
        <taxon>Pseudomonadales</taxon>
        <taxon>Pseudomonadaceae</taxon>
        <taxon>Aquipseudomonas</taxon>
    </lineage>
</organism>
<proteinExistence type="predicted"/>
<name>A0A7W4QAJ7_9GAMM</name>
<gene>
    <name evidence="2" type="ORF">H3H51_11880</name>
</gene>
<feature type="transmembrane region" description="Helical" evidence="1">
    <location>
        <begin position="12"/>
        <end position="34"/>
    </location>
</feature>
<dbReference type="Gene3D" id="3.40.190.10">
    <property type="entry name" value="Periplasmic binding protein-like II"/>
    <property type="match status" value="2"/>
</dbReference>
<evidence type="ECO:0000313" key="3">
    <source>
        <dbReference type="Proteomes" id="UP000542720"/>
    </source>
</evidence>
<dbReference type="PANTHER" id="PTHR42941:SF1">
    <property type="entry name" value="SLL1037 PROTEIN"/>
    <property type="match status" value="1"/>
</dbReference>
<dbReference type="Proteomes" id="UP000542720">
    <property type="component" value="Unassembled WGS sequence"/>
</dbReference>
<dbReference type="InterPro" id="IPR011852">
    <property type="entry name" value="TRAP_TAXI"/>
</dbReference>
<dbReference type="AlphaFoldDB" id="A0A7W4QAJ7"/>